<dbReference type="InterPro" id="IPR023214">
    <property type="entry name" value="HAD_sf"/>
</dbReference>
<keyword evidence="3 6" id="KW-0378">Hydrolase</keyword>
<protein>
    <submittedName>
        <fullName evidence="6">HAD-IB family hydrolase</fullName>
    </submittedName>
</protein>
<dbReference type="Gene3D" id="1.20.1440.100">
    <property type="entry name" value="SG protein - dephosphorylation function"/>
    <property type="match status" value="1"/>
</dbReference>
<accession>A0ABN3VE82</accession>
<dbReference type="InterPro" id="IPR050582">
    <property type="entry name" value="HAD-like_SerB"/>
</dbReference>
<dbReference type="NCBIfam" id="TIGR01488">
    <property type="entry name" value="HAD-SF-IB"/>
    <property type="match status" value="1"/>
</dbReference>
<dbReference type="PANTHER" id="PTHR43344">
    <property type="entry name" value="PHOSPHOSERINE PHOSPHATASE"/>
    <property type="match status" value="1"/>
</dbReference>
<evidence type="ECO:0000313" key="6">
    <source>
        <dbReference type="EMBL" id="GAA2791636.1"/>
    </source>
</evidence>
<dbReference type="GO" id="GO:0016787">
    <property type="term" value="F:hydrolase activity"/>
    <property type="evidence" value="ECO:0007669"/>
    <property type="project" value="UniProtKB-KW"/>
</dbReference>
<evidence type="ECO:0000256" key="2">
    <source>
        <dbReference type="ARBA" id="ARBA00022723"/>
    </source>
</evidence>
<dbReference type="Pfam" id="PF12710">
    <property type="entry name" value="HAD"/>
    <property type="match status" value="1"/>
</dbReference>
<proteinExistence type="inferred from homology"/>
<keyword evidence="4" id="KW-0460">Magnesium</keyword>
<evidence type="ECO:0000256" key="4">
    <source>
        <dbReference type="ARBA" id="ARBA00022842"/>
    </source>
</evidence>
<evidence type="ECO:0000313" key="7">
    <source>
        <dbReference type="Proteomes" id="UP001500979"/>
    </source>
</evidence>
<name>A0ABN3VE82_9PSEU</name>
<comment type="caution">
    <text evidence="6">The sequence shown here is derived from an EMBL/GenBank/DDBJ whole genome shotgun (WGS) entry which is preliminary data.</text>
</comment>
<dbReference type="InterPro" id="IPR036412">
    <property type="entry name" value="HAD-like_sf"/>
</dbReference>
<keyword evidence="2" id="KW-0479">Metal-binding</keyword>
<dbReference type="NCBIfam" id="TIGR01490">
    <property type="entry name" value="HAD-SF-IB-hyp1"/>
    <property type="match status" value="1"/>
</dbReference>
<feature type="transmembrane region" description="Helical" evidence="5">
    <location>
        <begin position="250"/>
        <end position="272"/>
    </location>
</feature>
<dbReference type="SUPFAM" id="SSF56784">
    <property type="entry name" value="HAD-like"/>
    <property type="match status" value="1"/>
</dbReference>
<dbReference type="PANTHER" id="PTHR43344:SF13">
    <property type="entry name" value="PHOSPHATASE RV3661-RELATED"/>
    <property type="match status" value="1"/>
</dbReference>
<dbReference type="RefSeq" id="WP_344680084.1">
    <property type="nucleotide sequence ID" value="NZ_BAAAUX010000013.1"/>
</dbReference>
<evidence type="ECO:0000256" key="5">
    <source>
        <dbReference type="SAM" id="Phobius"/>
    </source>
</evidence>
<keyword evidence="5" id="KW-1133">Transmembrane helix</keyword>
<dbReference type="Gene3D" id="3.40.50.1000">
    <property type="entry name" value="HAD superfamily/HAD-like"/>
    <property type="match status" value="1"/>
</dbReference>
<dbReference type="CDD" id="cd02612">
    <property type="entry name" value="HAD_PGPPase"/>
    <property type="match status" value="1"/>
</dbReference>
<dbReference type="InterPro" id="IPR006385">
    <property type="entry name" value="HAD_hydro_SerB1"/>
</dbReference>
<evidence type="ECO:0000256" key="1">
    <source>
        <dbReference type="ARBA" id="ARBA00009184"/>
    </source>
</evidence>
<organism evidence="6 7">
    <name type="scientific">Saccharopolyspora taberi</name>
    <dbReference type="NCBI Taxonomy" id="60895"/>
    <lineage>
        <taxon>Bacteria</taxon>
        <taxon>Bacillati</taxon>
        <taxon>Actinomycetota</taxon>
        <taxon>Actinomycetes</taxon>
        <taxon>Pseudonocardiales</taxon>
        <taxon>Pseudonocardiaceae</taxon>
        <taxon>Saccharopolyspora</taxon>
    </lineage>
</organism>
<keyword evidence="7" id="KW-1185">Reference proteome</keyword>
<keyword evidence="5" id="KW-0812">Transmembrane</keyword>
<dbReference type="EMBL" id="BAAAUX010000013">
    <property type="protein sequence ID" value="GAA2791636.1"/>
    <property type="molecule type" value="Genomic_DNA"/>
</dbReference>
<evidence type="ECO:0000256" key="3">
    <source>
        <dbReference type="ARBA" id="ARBA00022801"/>
    </source>
</evidence>
<reference evidence="6 7" key="1">
    <citation type="journal article" date="2019" name="Int. J. Syst. Evol. Microbiol.">
        <title>The Global Catalogue of Microorganisms (GCM) 10K type strain sequencing project: providing services to taxonomists for standard genome sequencing and annotation.</title>
        <authorList>
            <consortium name="The Broad Institute Genomics Platform"/>
            <consortium name="The Broad Institute Genome Sequencing Center for Infectious Disease"/>
            <person name="Wu L."/>
            <person name="Ma J."/>
        </authorList>
    </citation>
    <scope>NUCLEOTIDE SEQUENCE [LARGE SCALE GENOMIC DNA]</scope>
    <source>
        <strain evidence="6 7">JCM 9383</strain>
    </source>
</reference>
<comment type="similarity">
    <text evidence="1">Belongs to the HAD-like hydrolase superfamily. SerB family.</text>
</comment>
<keyword evidence="5" id="KW-0472">Membrane</keyword>
<sequence length="279" mass="30431">MLCDVTDPANHPAAQQSRVAAFFDLDKTVIAKSSTLAFSRPFFQEGLINRRAVLKSAYAQFVFMLAGADADQMDRMRAHITSLCTGWDVEQVNAIVEETLHDIVDPLVYKEATQLINEHKEQGHDIVVLSASGEEVVAPIAKLLGATHAAGTRMVVSEGRYTGEVEFYCSAENKAAAARELAEKYGYDLSECHAYSDSVTDLPLLETVGHPTVVNPDRGLRKEAVQRGWPALAFDHPVSLRARIPTPSRAAVTAAGVGMGAVAAAGAAWWGLRYWRRHR</sequence>
<gene>
    <name evidence="6" type="ORF">GCM10010470_28080</name>
</gene>
<dbReference type="Proteomes" id="UP001500979">
    <property type="component" value="Unassembled WGS sequence"/>
</dbReference>